<reference evidence="8 9" key="1">
    <citation type="journal article" date="2016" name="Sci. Rep.">
        <title>The genome sequence of the outbreeding globe artichoke constructed de novo incorporating a phase-aware low-pass sequencing strategy of F1 progeny.</title>
        <authorList>
            <person name="Scaglione D."/>
            <person name="Reyes-Chin-Wo S."/>
            <person name="Acquadro A."/>
            <person name="Froenicke L."/>
            <person name="Portis E."/>
            <person name="Beitel C."/>
            <person name="Tirone M."/>
            <person name="Mauro R."/>
            <person name="Lo Monaco A."/>
            <person name="Mauromicale G."/>
            <person name="Faccioli P."/>
            <person name="Cattivelli L."/>
            <person name="Rieseberg L."/>
            <person name="Michelmore R."/>
            <person name="Lanteri S."/>
        </authorList>
    </citation>
    <scope>NUCLEOTIDE SEQUENCE [LARGE SCALE GENOMIC DNA]</scope>
    <source>
        <strain evidence="8">2C</strain>
    </source>
</reference>
<keyword evidence="4 7" id="KW-1133">Transmembrane helix</keyword>
<evidence type="ECO:0000256" key="3">
    <source>
        <dbReference type="ARBA" id="ARBA00022692"/>
    </source>
</evidence>
<dbReference type="Proteomes" id="UP000243975">
    <property type="component" value="Unassembled WGS sequence"/>
</dbReference>
<dbReference type="Pfam" id="PF00854">
    <property type="entry name" value="PTR2"/>
    <property type="match status" value="1"/>
</dbReference>
<evidence type="ECO:0000256" key="7">
    <source>
        <dbReference type="SAM" id="Phobius"/>
    </source>
</evidence>
<comment type="caution">
    <text evidence="8">The sequence shown here is derived from an EMBL/GenBank/DDBJ whole genome shotgun (WGS) entry which is preliminary data.</text>
</comment>
<organism evidence="8 9">
    <name type="scientific">Cynara cardunculus var. scolymus</name>
    <name type="common">Globe artichoke</name>
    <name type="synonym">Cynara scolymus</name>
    <dbReference type="NCBI Taxonomy" id="59895"/>
    <lineage>
        <taxon>Eukaryota</taxon>
        <taxon>Viridiplantae</taxon>
        <taxon>Streptophyta</taxon>
        <taxon>Embryophyta</taxon>
        <taxon>Tracheophyta</taxon>
        <taxon>Spermatophyta</taxon>
        <taxon>Magnoliopsida</taxon>
        <taxon>eudicotyledons</taxon>
        <taxon>Gunneridae</taxon>
        <taxon>Pentapetalae</taxon>
        <taxon>asterids</taxon>
        <taxon>campanulids</taxon>
        <taxon>Asterales</taxon>
        <taxon>Asteraceae</taxon>
        <taxon>Carduoideae</taxon>
        <taxon>Cardueae</taxon>
        <taxon>Carduinae</taxon>
        <taxon>Cynara</taxon>
    </lineage>
</organism>
<proteinExistence type="inferred from homology"/>
<sequence>MAIAAVENNLMTYVINEMHISCLPLIYIGFILLSVQAHLLQLKPPKCNMLVDGDQCTTAKGMKALILYLSLYLVALGRGCVKPNMLAHGANQFNKADSKQCKQLSRYFSSAYLFGYCSHLRCLDLNPLGYDTGFRVSAIVMAMGLIC</sequence>
<dbReference type="PANTHER" id="PTHR11654">
    <property type="entry name" value="OLIGOPEPTIDE TRANSPORTER-RELATED"/>
    <property type="match status" value="1"/>
</dbReference>
<keyword evidence="5 7" id="KW-0472">Membrane</keyword>
<dbReference type="InterPro" id="IPR036259">
    <property type="entry name" value="MFS_trans_sf"/>
</dbReference>
<keyword evidence="3 7" id="KW-0812">Transmembrane</keyword>
<comment type="similarity">
    <text evidence="6">Belongs to the major facilitator superfamily. Phosphate:H(+) symporter (TC 2.A.1.9) family.</text>
</comment>
<dbReference type="GO" id="GO:0016020">
    <property type="term" value="C:membrane"/>
    <property type="evidence" value="ECO:0007669"/>
    <property type="project" value="UniProtKB-SubCell"/>
</dbReference>
<evidence type="ECO:0000256" key="5">
    <source>
        <dbReference type="ARBA" id="ARBA00023136"/>
    </source>
</evidence>
<dbReference type="InterPro" id="IPR000109">
    <property type="entry name" value="POT_fam"/>
</dbReference>
<dbReference type="Gramene" id="KVI11092">
    <property type="protein sequence ID" value="KVI11092"/>
    <property type="gene ID" value="Ccrd_010502"/>
</dbReference>
<evidence type="ECO:0000256" key="6">
    <source>
        <dbReference type="ARBA" id="ARBA00044504"/>
    </source>
</evidence>
<evidence type="ECO:0000313" key="9">
    <source>
        <dbReference type="Proteomes" id="UP000243975"/>
    </source>
</evidence>
<evidence type="ECO:0000313" key="8">
    <source>
        <dbReference type="EMBL" id="KVI11092.1"/>
    </source>
</evidence>
<evidence type="ECO:0000256" key="1">
    <source>
        <dbReference type="ARBA" id="ARBA00004141"/>
    </source>
</evidence>
<name>A0A103YL95_CYNCS</name>
<evidence type="ECO:0000256" key="4">
    <source>
        <dbReference type="ARBA" id="ARBA00022989"/>
    </source>
</evidence>
<comment type="similarity">
    <text evidence="2">Belongs to the major facilitator superfamily. Proton-dependent oligopeptide transporter (POT/PTR) (TC 2.A.17) family.</text>
</comment>
<feature type="transmembrane region" description="Helical" evidence="7">
    <location>
        <begin position="18"/>
        <end position="40"/>
    </location>
</feature>
<dbReference type="EMBL" id="LEKV01000920">
    <property type="protein sequence ID" value="KVI11092.1"/>
    <property type="molecule type" value="Genomic_DNA"/>
</dbReference>
<dbReference type="AlphaFoldDB" id="A0A103YL95"/>
<keyword evidence="9" id="KW-1185">Reference proteome</keyword>
<dbReference type="Gene3D" id="1.20.1250.20">
    <property type="entry name" value="MFS general substrate transporter like domains"/>
    <property type="match status" value="1"/>
</dbReference>
<gene>
    <name evidence="8" type="ORF">Ccrd_010502</name>
</gene>
<comment type="subcellular location">
    <subcellularLocation>
        <location evidence="1">Membrane</location>
        <topology evidence="1">Multi-pass membrane protein</topology>
    </subcellularLocation>
</comment>
<accession>A0A103YL95</accession>
<protein>
    <submittedName>
        <fullName evidence="8">Proton-dependent oligopeptide transporter family</fullName>
    </submittedName>
</protein>
<dbReference type="GO" id="GO:0022857">
    <property type="term" value="F:transmembrane transporter activity"/>
    <property type="evidence" value="ECO:0007669"/>
    <property type="project" value="InterPro"/>
</dbReference>
<evidence type="ECO:0000256" key="2">
    <source>
        <dbReference type="ARBA" id="ARBA00005982"/>
    </source>
</evidence>